<feature type="region of interest" description="Disordered" evidence="1">
    <location>
        <begin position="31"/>
        <end position="90"/>
    </location>
</feature>
<name>A0ABP1FU97_9CHLO</name>
<sequence length="217" mass="24500">MLGRVRVEPKHGPFNRDLSCMARHIRGLPLLDTSSPAKPHKRALSRGWMHQPHAETRSGHLRSTRIRTHAAGKHNPQNVPDPTVMPDRSFSPEDAVKAQLQALQQNDHPWPNHGIQTMYEFAQDVGGMERSIYFGPDKLKDLYHFDHFMGLFQNVFGQLIGAQGFDLGPSTTTERGNVILPVTVHIRSGDAMAVRFVLRRKDVGRKEGCWMTLSLLI</sequence>
<reference evidence="2 3" key="1">
    <citation type="submission" date="2024-06" db="EMBL/GenBank/DDBJ databases">
        <authorList>
            <person name="Kraege A."/>
            <person name="Thomma B."/>
        </authorList>
    </citation>
    <scope>NUCLEOTIDE SEQUENCE [LARGE SCALE GENOMIC DNA]</scope>
</reference>
<evidence type="ECO:0000313" key="3">
    <source>
        <dbReference type="Proteomes" id="UP001497392"/>
    </source>
</evidence>
<feature type="compositionally biased region" description="Basic residues" evidence="1">
    <location>
        <begin position="59"/>
        <end position="72"/>
    </location>
</feature>
<keyword evidence="3" id="KW-1185">Reference proteome</keyword>
<comment type="caution">
    <text evidence="2">The sequence shown here is derived from an EMBL/GenBank/DDBJ whole genome shotgun (WGS) entry which is preliminary data.</text>
</comment>
<dbReference type="Proteomes" id="UP001497392">
    <property type="component" value="Unassembled WGS sequence"/>
</dbReference>
<dbReference type="PANTHER" id="PTHR35716:SF1">
    <property type="entry name" value="OS05G0574700 PROTEIN"/>
    <property type="match status" value="1"/>
</dbReference>
<dbReference type="PANTHER" id="PTHR35716">
    <property type="entry name" value="OS05G0574700 PROTEIN-RELATED"/>
    <property type="match status" value="1"/>
</dbReference>
<organism evidence="2 3">
    <name type="scientific">Coccomyxa viridis</name>
    <dbReference type="NCBI Taxonomy" id="1274662"/>
    <lineage>
        <taxon>Eukaryota</taxon>
        <taxon>Viridiplantae</taxon>
        <taxon>Chlorophyta</taxon>
        <taxon>core chlorophytes</taxon>
        <taxon>Trebouxiophyceae</taxon>
        <taxon>Trebouxiophyceae incertae sedis</taxon>
        <taxon>Coccomyxaceae</taxon>
        <taxon>Coccomyxa</taxon>
    </lineage>
</organism>
<dbReference type="EMBL" id="CAXHTA020000008">
    <property type="protein sequence ID" value="CAL5223463.1"/>
    <property type="molecule type" value="Genomic_DNA"/>
</dbReference>
<proteinExistence type="predicted"/>
<gene>
    <name evidence="2" type="primary">g5982</name>
    <name evidence="2" type="ORF">VP750_LOCUS5122</name>
</gene>
<accession>A0ABP1FU97</accession>
<evidence type="ECO:0000256" key="1">
    <source>
        <dbReference type="SAM" id="MobiDB-lite"/>
    </source>
</evidence>
<evidence type="ECO:0000313" key="2">
    <source>
        <dbReference type="EMBL" id="CAL5223463.1"/>
    </source>
</evidence>
<protein>
    <submittedName>
        <fullName evidence="2">G5982 protein</fullName>
    </submittedName>
</protein>